<keyword evidence="2" id="KW-1185">Reference proteome</keyword>
<evidence type="ECO:0000313" key="2">
    <source>
        <dbReference type="Proteomes" id="UP000003195"/>
    </source>
</evidence>
<proteinExistence type="predicted"/>
<dbReference type="EMBL" id="AECS01000012">
    <property type="protein sequence ID" value="EFQ04567.1"/>
    <property type="molecule type" value="Genomic_DNA"/>
</dbReference>
<dbReference type="HOGENOM" id="CLU_1641727_0_0_9"/>
<dbReference type="Proteomes" id="UP000003195">
    <property type="component" value="Unassembled WGS sequence"/>
</dbReference>
<dbReference type="AlphaFoldDB" id="E2ZAN5"/>
<comment type="caution">
    <text evidence="1">The sequence shown here is derived from an EMBL/GenBank/DDBJ whole genome shotgun (WGS) entry which is preliminary data.</text>
</comment>
<dbReference type="STRING" id="706434.HMPREF9429_00503"/>
<gene>
    <name evidence="1" type="ORF">HMPREF9429_00503</name>
</gene>
<evidence type="ECO:0000313" key="1">
    <source>
        <dbReference type="EMBL" id="EFQ04567.1"/>
    </source>
</evidence>
<protein>
    <submittedName>
        <fullName evidence="1">Uncharacterized protein</fullName>
    </submittedName>
</protein>
<accession>E2ZAN5</accession>
<name>E2ZAN5_9FIRM</name>
<sequence length="161" mass="18818">MIDMSRQKDNVDKGGKAYIDTLPKREQERLLGIHGRKDVMNGKKEWFANARSVSKEGFEVRKPAGKDNVLQEPAYRVYLSQKSLIERMRFITKSLCEENLIRQFAIYQNVAPNKCKKISLFMMKMETCAYKYTLGIMDIRKNITWRRMISLIIGISMNIKS</sequence>
<reference evidence="1 2" key="1">
    <citation type="submission" date="2010-08" db="EMBL/GenBank/DDBJ databases">
        <authorList>
            <person name="Weinstock G."/>
            <person name="Sodergren E."/>
            <person name="Clifton S."/>
            <person name="Fulton L."/>
            <person name="Fulton B."/>
            <person name="Courtney L."/>
            <person name="Fronick C."/>
            <person name="Harrison M."/>
            <person name="Strong C."/>
            <person name="Farmer C."/>
            <person name="Delahaunty K."/>
            <person name="Markovic C."/>
            <person name="Hall O."/>
            <person name="Minx P."/>
            <person name="Tomlinson C."/>
            <person name="Mitreva M."/>
            <person name="Hou S."/>
            <person name="Chen J."/>
            <person name="Wollam A."/>
            <person name="Pepin K.H."/>
            <person name="Johnson M."/>
            <person name="Bhonagiri V."/>
            <person name="Zhang X."/>
            <person name="Suruliraj S."/>
            <person name="Warren W."/>
            <person name="Chinwalla A."/>
            <person name="Mardis E.R."/>
            <person name="Wilson R.K."/>
        </authorList>
    </citation>
    <scope>NUCLEOTIDE SEQUENCE [LARGE SCALE GENOMIC DNA]</scope>
    <source>
        <strain evidence="1 2">F0359</strain>
    </source>
</reference>
<organism evidence="1 2">
    <name type="scientific">Megasphaera micronuciformis F0359</name>
    <dbReference type="NCBI Taxonomy" id="706434"/>
    <lineage>
        <taxon>Bacteria</taxon>
        <taxon>Bacillati</taxon>
        <taxon>Bacillota</taxon>
        <taxon>Negativicutes</taxon>
        <taxon>Veillonellales</taxon>
        <taxon>Veillonellaceae</taxon>
        <taxon>Megasphaera</taxon>
    </lineage>
</organism>